<dbReference type="Pfam" id="PF01370">
    <property type="entry name" value="Epimerase"/>
    <property type="match status" value="1"/>
</dbReference>
<accession>A0A380RVD0</accession>
<organism evidence="2 3">
    <name type="scientific">Fibrobacter succinogenes</name>
    <name type="common">Bacteroides succinogenes</name>
    <dbReference type="NCBI Taxonomy" id="833"/>
    <lineage>
        <taxon>Bacteria</taxon>
        <taxon>Pseudomonadati</taxon>
        <taxon>Fibrobacterota</taxon>
        <taxon>Fibrobacteria</taxon>
        <taxon>Fibrobacterales</taxon>
        <taxon>Fibrobacteraceae</taxon>
        <taxon>Fibrobacter</taxon>
    </lineage>
</organism>
<feature type="domain" description="NAD-dependent epimerase/dehydratase" evidence="1">
    <location>
        <begin position="4"/>
        <end position="210"/>
    </location>
</feature>
<dbReference type="EMBL" id="UHJL01000001">
    <property type="protein sequence ID" value="SUQ19259.1"/>
    <property type="molecule type" value="Genomic_DNA"/>
</dbReference>
<protein>
    <submittedName>
        <fullName evidence="2">UDP-glucose 4-epimerase</fullName>
    </submittedName>
</protein>
<evidence type="ECO:0000313" key="3">
    <source>
        <dbReference type="Proteomes" id="UP000255423"/>
    </source>
</evidence>
<dbReference type="AlphaFoldDB" id="A0A380RVD0"/>
<sequence length="292" mass="32467">MIRILITGANSYIGTSFANYLAQPEFAGKYQVDTLDMIGDAWRSHDFSQYDTVYHVAGIAHSDNGKISEERAKLYYAVNTDLTVECAKKAKDAGVKQFIFMSSAIVYGDSAPIGKPKFITSDTPVSPANCYGDSKVQAENGIRPLDCDTFKVVILRPPMIFGKGSKGNYPLLSKLARKLPVFPKVENKRSMLYIGNLVEFVRLMIENGEQGTFWPQNPQYSNTSEVIAQIAKAHGKRCVLIPGFGWALKMLSHATGLVNKAFGNLAYDQSLSVYKEPYQKYSLQEAIERTEM</sequence>
<dbReference type="SUPFAM" id="SSF51735">
    <property type="entry name" value="NAD(P)-binding Rossmann-fold domains"/>
    <property type="match status" value="1"/>
</dbReference>
<dbReference type="InterPro" id="IPR036291">
    <property type="entry name" value="NAD(P)-bd_dom_sf"/>
</dbReference>
<dbReference type="RefSeq" id="WP_109571964.1">
    <property type="nucleotide sequence ID" value="NZ_UHJL01000001.1"/>
</dbReference>
<dbReference type="PANTHER" id="PTHR43245">
    <property type="entry name" value="BIFUNCTIONAL POLYMYXIN RESISTANCE PROTEIN ARNA"/>
    <property type="match status" value="1"/>
</dbReference>
<name>A0A380RVD0_FIBSU</name>
<dbReference type="InterPro" id="IPR050177">
    <property type="entry name" value="Lipid_A_modif_metabolic_enz"/>
</dbReference>
<reference evidence="2 3" key="1">
    <citation type="submission" date="2017-08" db="EMBL/GenBank/DDBJ databases">
        <authorList>
            <person name="de Groot N.N."/>
        </authorList>
    </citation>
    <scope>NUCLEOTIDE SEQUENCE [LARGE SCALE GENOMIC DNA]</scope>
    <source>
        <strain evidence="2 3">HM2</strain>
    </source>
</reference>
<proteinExistence type="predicted"/>
<evidence type="ECO:0000259" key="1">
    <source>
        <dbReference type="Pfam" id="PF01370"/>
    </source>
</evidence>
<gene>
    <name evidence="2" type="ORF">SAMN05661053_0489</name>
</gene>
<dbReference type="InterPro" id="IPR001509">
    <property type="entry name" value="Epimerase_deHydtase"/>
</dbReference>
<dbReference type="Proteomes" id="UP000255423">
    <property type="component" value="Unassembled WGS sequence"/>
</dbReference>
<evidence type="ECO:0000313" key="2">
    <source>
        <dbReference type="EMBL" id="SUQ19259.1"/>
    </source>
</evidence>
<dbReference type="PANTHER" id="PTHR43245:SF58">
    <property type="entry name" value="BLL5923 PROTEIN"/>
    <property type="match status" value="1"/>
</dbReference>
<dbReference type="Gene3D" id="3.40.50.720">
    <property type="entry name" value="NAD(P)-binding Rossmann-like Domain"/>
    <property type="match status" value="1"/>
</dbReference>